<sequence>MTQRFIMTAFGKDRPGIAADVTEILFENGCKLEDTSMTLLAGEFTLILLFTAESADVAAPLSKACRRLELEKNISAFLRPLEPREAKPTNGFFTRSLHVEGLDHSGIVYKISRFLSLKGVNIVDLRSSVKPSPESGTAMYVMDIRVQIPEGTAMTTLEEGLVEVADELNVDIALSAG</sequence>
<dbReference type="CDD" id="cd04869">
    <property type="entry name" value="ACT_GcvR_2"/>
    <property type="match status" value="1"/>
</dbReference>
<dbReference type="PANTHER" id="PTHR34875">
    <property type="entry name" value="UPF0237 PROTEIN MJ1558"/>
    <property type="match status" value="1"/>
</dbReference>
<dbReference type="PIRSF" id="PIRSF028103">
    <property type="entry name" value="GcvR"/>
    <property type="match status" value="1"/>
</dbReference>
<proteinExistence type="predicted"/>
<dbReference type="RefSeq" id="WP_155306679.1">
    <property type="nucleotide sequence ID" value="NZ_AP021875.1"/>
</dbReference>
<dbReference type="InterPro" id="IPR016867">
    <property type="entry name" value="GcvR"/>
</dbReference>
<dbReference type="GO" id="GO:0006355">
    <property type="term" value="P:regulation of DNA-templated transcription"/>
    <property type="evidence" value="ECO:0007669"/>
    <property type="project" value="InterPro"/>
</dbReference>
<dbReference type="OrthoDB" id="12860at2"/>
<dbReference type="InterPro" id="IPR002912">
    <property type="entry name" value="ACT_dom"/>
</dbReference>
<dbReference type="Proteomes" id="UP000427769">
    <property type="component" value="Chromosome"/>
</dbReference>
<gene>
    <name evidence="2" type="ORF">DSCW_54200</name>
</gene>
<name>A0A5K7ZE63_9BACT</name>
<dbReference type="PANTHER" id="PTHR34875:SF6">
    <property type="entry name" value="UPF0237 PROTEIN MJ1558"/>
    <property type="match status" value="1"/>
</dbReference>
<reference evidence="2 3" key="1">
    <citation type="submission" date="2019-11" db="EMBL/GenBank/DDBJ databases">
        <title>Comparative genomics of hydrocarbon-degrading Desulfosarcina strains.</title>
        <authorList>
            <person name="Watanabe M."/>
            <person name="Kojima H."/>
            <person name="Fukui M."/>
        </authorList>
    </citation>
    <scope>NUCLEOTIDE SEQUENCE [LARGE SCALE GENOMIC DNA]</scope>
    <source>
        <strain evidence="2 3">PP31</strain>
    </source>
</reference>
<dbReference type="AlphaFoldDB" id="A0A5K7ZE63"/>
<dbReference type="Pfam" id="PF13740">
    <property type="entry name" value="ACT_6"/>
    <property type="match status" value="1"/>
</dbReference>
<dbReference type="Gene3D" id="3.30.70.260">
    <property type="match status" value="2"/>
</dbReference>
<dbReference type="KEGG" id="dwd:DSCW_54200"/>
<protein>
    <submittedName>
        <fullName evidence="2">Amino acid-binding protein</fullName>
    </submittedName>
</protein>
<dbReference type="SUPFAM" id="SSF55021">
    <property type="entry name" value="ACT-like"/>
    <property type="match status" value="2"/>
</dbReference>
<organism evidence="2 3">
    <name type="scientific">Desulfosarcina widdelii</name>
    <dbReference type="NCBI Taxonomy" id="947919"/>
    <lineage>
        <taxon>Bacteria</taxon>
        <taxon>Pseudomonadati</taxon>
        <taxon>Thermodesulfobacteriota</taxon>
        <taxon>Desulfobacteria</taxon>
        <taxon>Desulfobacterales</taxon>
        <taxon>Desulfosarcinaceae</taxon>
        <taxon>Desulfosarcina</taxon>
    </lineage>
</organism>
<accession>A0A5K7ZE63</accession>
<feature type="domain" description="ACT" evidence="1">
    <location>
        <begin position="96"/>
        <end position="175"/>
    </location>
</feature>
<evidence type="ECO:0000313" key="2">
    <source>
        <dbReference type="EMBL" id="BBO78003.1"/>
    </source>
</evidence>
<keyword evidence="3" id="KW-1185">Reference proteome</keyword>
<evidence type="ECO:0000259" key="1">
    <source>
        <dbReference type="PROSITE" id="PS51671"/>
    </source>
</evidence>
<dbReference type="PROSITE" id="PS51671">
    <property type="entry name" value="ACT"/>
    <property type="match status" value="1"/>
</dbReference>
<dbReference type="InterPro" id="IPR050990">
    <property type="entry name" value="UPF0237/GcvR_regulator"/>
</dbReference>
<dbReference type="EMBL" id="AP021875">
    <property type="protein sequence ID" value="BBO78003.1"/>
    <property type="molecule type" value="Genomic_DNA"/>
</dbReference>
<evidence type="ECO:0000313" key="3">
    <source>
        <dbReference type="Proteomes" id="UP000427769"/>
    </source>
</evidence>
<dbReference type="InterPro" id="IPR045865">
    <property type="entry name" value="ACT-like_dom_sf"/>
</dbReference>